<feature type="compositionally biased region" description="Basic and acidic residues" evidence="17">
    <location>
        <begin position="495"/>
        <end position="512"/>
    </location>
</feature>
<evidence type="ECO:0000256" key="3">
    <source>
        <dbReference type="ARBA" id="ARBA00004286"/>
    </source>
</evidence>
<dbReference type="FunFam" id="2.170.270.10:FF:000033">
    <property type="entry name" value="Histone-lysine N-methyltransferase"/>
    <property type="match status" value="1"/>
</dbReference>
<dbReference type="PANTHER" id="PTHR22884">
    <property type="entry name" value="SET DOMAIN PROTEINS"/>
    <property type="match status" value="1"/>
</dbReference>
<keyword evidence="10" id="KW-0949">S-adenosyl-L-methionine</keyword>
<dbReference type="PROSITE" id="PS50280">
    <property type="entry name" value="SET"/>
    <property type="match status" value="1"/>
</dbReference>
<dbReference type="InterPro" id="IPR038190">
    <property type="entry name" value="SRI_sf"/>
</dbReference>
<dbReference type="AlphaFoldDB" id="A0A6A6UKX5"/>
<keyword evidence="12" id="KW-0804">Transcription</keyword>
<evidence type="ECO:0000256" key="8">
    <source>
        <dbReference type="ARBA" id="ARBA00022603"/>
    </source>
</evidence>
<feature type="region of interest" description="Disordered" evidence="17">
    <location>
        <begin position="622"/>
        <end position="650"/>
    </location>
</feature>
<gene>
    <name evidence="23" type="ORF">BT63DRAFT_432045</name>
</gene>
<dbReference type="SUPFAM" id="SSF82199">
    <property type="entry name" value="SET domain"/>
    <property type="match status" value="1"/>
</dbReference>
<reference evidence="23" key="1">
    <citation type="journal article" date="2020" name="Stud. Mycol.">
        <title>101 Dothideomycetes genomes: a test case for predicting lifestyles and emergence of pathogens.</title>
        <authorList>
            <person name="Haridas S."/>
            <person name="Albert R."/>
            <person name="Binder M."/>
            <person name="Bloem J."/>
            <person name="Labutti K."/>
            <person name="Salamov A."/>
            <person name="Andreopoulos B."/>
            <person name="Baker S."/>
            <person name="Barry K."/>
            <person name="Bills G."/>
            <person name="Bluhm B."/>
            <person name="Cannon C."/>
            <person name="Castanera R."/>
            <person name="Culley D."/>
            <person name="Daum C."/>
            <person name="Ezra D."/>
            <person name="Gonzalez J."/>
            <person name="Henrissat B."/>
            <person name="Kuo A."/>
            <person name="Liang C."/>
            <person name="Lipzen A."/>
            <person name="Lutzoni F."/>
            <person name="Magnuson J."/>
            <person name="Mondo S."/>
            <person name="Nolan M."/>
            <person name="Ohm R."/>
            <person name="Pangilinan J."/>
            <person name="Park H.-J."/>
            <person name="Ramirez L."/>
            <person name="Alfaro M."/>
            <person name="Sun H."/>
            <person name="Tritt A."/>
            <person name="Yoshinaga Y."/>
            <person name="Zwiers L.-H."/>
            <person name="Turgeon B."/>
            <person name="Goodwin S."/>
            <person name="Spatafora J."/>
            <person name="Crous P."/>
            <person name="Grigoriev I."/>
        </authorList>
    </citation>
    <scope>NUCLEOTIDE SEQUENCE</scope>
    <source>
        <strain evidence="23">CBS 115976</strain>
    </source>
</reference>
<evidence type="ECO:0000256" key="13">
    <source>
        <dbReference type="ARBA" id="ARBA00023242"/>
    </source>
</evidence>
<dbReference type="SUPFAM" id="SSF47676">
    <property type="entry name" value="Conserved domain common to transcription factors TFIIS, elongin A, CRSP70"/>
    <property type="match status" value="1"/>
</dbReference>
<proteinExistence type="predicted"/>
<dbReference type="InterPro" id="IPR001202">
    <property type="entry name" value="WW_dom"/>
</dbReference>
<dbReference type="PROSITE" id="PS51568">
    <property type="entry name" value="SAM_MT43_SET2_1"/>
    <property type="match status" value="1"/>
</dbReference>
<feature type="region of interest" description="Disordered" evidence="17">
    <location>
        <begin position="495"/>
        <end position="536"/>
    </location>
</feature>
<dbReference type="PROSITE" id="PS01159">
    <property type="entry name" value="WW_DOMAIN_1"/>
    <property type="match status" value="1"/>
</dbReference>
<evidence type="ECO:0000256" key="15">
    <source>
        <dbReference type="ARBA" id="ARBA00047545"/>
    </source>
</evidence>
<dbReference type="InterPro" id="IPR050777">
    <property type="entry name" value="SET2_Histone-Lys_MeTrsfase"/>
</dbReference>
<feature type="compositionally biased region" description="Polar residues" evidence="17">
    <location>
        <begin position="24"/>
        <end position="42"/>
    </location>
</feature>
<evidence type="ECO:0000259" key="22">
    <source>
        <dbReference type="PROSITE" id="PS51319"/>
    </source>
</evidence>
<evidence type="ECO:0000259" key="21">
    <source>
        <dbReference type="PROSITE" id="PS51215"/>
    </source>
</evidence>
<evidence type="ECO:0000256" key="9">
    <source>
        <dbReference type="ARBA" id="ARBA00022679"/>
    </source>
</evidence>
<organism evidence="23 24">
    <name type="scientific">Microthyrium microscopicum</name>
    <dbReference type="NCBI Taxonomy" id="703497"/>
    <lineage>
        <taxon>Eukaryota</taxon>
        <taxon>Fungi</taxon>
        <taxon>Dikarya</taxon>
        <taxon>Ascomycota</taxon>
        <taxon>Pezizomycotina</taxon>
        <taxon>Dothideomycetes</taxon>
        <taxon>Dothideomycetes incertae sedis</taxon>
        <taxon>Microthyriales</taxon>
        <taxon>Microthyriaceae</taxon>
        <taxon>Microthyrium</taxon>
    </lineage>
</organism>
<evidence type="ECO:0000256" key="1">
    <source>
        <dbReference type="ARBA" id="ARBA00003901"/>
    </source>
</evidence>
<dbReference type="SUPFAM" id="SSF51045">
    <property type="entry name" value="WW domain"/>
    <property type="match status" value="1"/>
</dbReference>
<dbReference type="Gene3D" id="2.20.70.10">
    <property type="match status" value="1"/>
</dbReference>
<keyword evidence="7" id="KW-0678">Repressor</keyword>
<evidence type="ECO:0000256" key="11">
    <source>
        <dbReference type="ARBA" id="ARBA00023015"/>
    </source>
</evidence>
<evidence type="ECO:0000259" key="19">
    <source>
        <dbReference type="PROSITE" id="PS50280"/>
    </source>
</evidence>
<dbReference type="InterPro" id="IPR017923">
    <property type="entry name" value="TFIIS_N"/>
</dbReference>
<dbReference type="InterPro" id="IPR035441">
    <property type="entry name" value="TFIIS/LEDGF_dom_sf"/>
</dbReference>
<dbReference type="InterPro" id="IPR003616">
    <property type="entry name" value="Post-SET_dom"/>
</dbReference>
<dbReference type="SMART" id="SM00570">
    <property type="entry name" value="AWS"/>
    <property type="match status" value="1"/>
</dbReference>
<dbReference type="Gene3D" id="2.170.270.10">
    <property type="entry name" value="SET domain"/>
    <property type="match status" value="1"/>
</dbReference>
<evidence type="ECO:0000313" key="23">
    <source>
        <dbReference type="EMBL" id="KAF2672346.1"/>
    </source>
</evidence>
<dbReference type="InterPro" id="IPR036020">
    <property type="entry name" value="WW_dom_sf"/>
</dbReference>
<dbReference type="Pfam" id="PF08236">
    <property type="entry name" value="SRI"/>
    <property type="match status" value="1"/>
</dbReference>
<dbReference type="OrthoDB" id="422362at2759"/>
<dbReference type="Gene3D" id="1.10.1740.100">
    <property type="entry name" value="Set2, Rpb1 interacting domain"/>
    <property type="match status" value="1"/>
</dbReference>
<evidence type="ECO:0000256" key="5">
    <source>
        <dbReference type="ARBA" id="ARBA00018028"/>
    </source>
</evidence>
<dbReference type="GO" id="GO:0032259">
    <property type="term" value="P:methylation"/>
    <property type="evidence" value="ECO:0007669"/>
    <property type="project" value="UniProtKB-KW"/>
</dbReference>
<feature type="compositionally biased region" description="Basic and acidic residues" evidence="17">
    <location>
        <begin position="640"/>
        <end position="650"/>
    </location>
</feature>
<evidence type="ECO:0000256" key="6">
    <source>
        <dbReference type="ARBA" id="ARBA00022454"/>
    </source>
</evidence>
<keyword evidence="11" id="KW-0805">Transcription regulation</keyword>
<dbReference type="CDD" id="cd19172">
    <property type="entry name" value="SET_SETD2"/>
    <property type="match status" value="1"/>
</dbReference>
<feature type="compositionally biased region" description="Basic and acidic residues" evidence="17">
    <location>
        <begin position="806"/>
        <end position="826"/>
    </location>
</feature>
<evidence type="ECO:0000256" key="4">
    <source>
        <dbReference type="ARBA" id="ARBA00012178"/>
    </source>
</evidence>
<feature type="region of interest" description="Disordered" evidence="17">
    <location>
        <begin position="756"/>
        <end position="854"/>
    </location>
</feature>
<keyword evidence="13 16" id="KW-0539">Nucleus</keyword>
<dbReference type="GO" id="GO:0006355">
    <property type="term" value="P:regulation of DNA-templated transcription"/>
    <property type="evidence" value="ECO:0007669"/>
    <property type="project" value="InterPro"/>
</dbReference>
<evidence type="ECO:0000259" key="18">
    <source>
        <dbReference type="PROSITE" id="PS50020"/>
    </source>
</evidence>
<feature type="domain" description="TFIIS N-terminal" evidence="22">
    <location>
        <begin position="418"/>
        <end position="486"/>
    </location>
</feature>
<dbReference type="SMART" id="SM00317">
    <property type="entry name" value="SET"/>
    <property type="match status" value="1"/>
</dbReference>
<dbReference type="Gene3D" id="1.20.930.10">
    <property type="entry name" value="Conserved domain common to transcription factors TFIIS, elongin A, CRSP70"/>
    <property type="match status" value="1"/>
</dbReference>
<accession>A0A6A6UKX5</accession>
<feature type="region of interest" description="Disordered" evidence="17">
    <location>
        <begin position="1"/>
        <end position="45"/>
    </location>
</feature>
<feature type="domain" description="SET" evidence="19">
    <location>
        <begin position="167"/>
        <end position="284"/>
    </location>
</feature>
<evidence type="ECO:0000256" key="16">
    <source>
        <dbReference type="PROSITE-ProRule" id="PRU00649"/>
    </source>
</evidence>
<feature type="domain" description="AWS" evidence="21">
    <location>
        <begin position="114"/>
        <end position="165"/>
    </location>
</feature>
<protein>
    <recommendedName>
        <fullName evidence="5">Histone-lysine N-methyltransferase, H3 lysine-36 specific</fullName>
        <ecNumber evidence="4">2.1.1.359</ecNumber>
    </recommendedName>
    <alternativeName>
        <fullName evidence="14">SET domain-containing protein 2</fullName>
    </alternativeName>
</protein>
<comment type="function">
    <text evidence="1">Histone methyltransferase that trimethylates histone H3 'Lys-36' forming H3K36me3. Involved in transcription elongation as well as in transcription repression.</text>
</comment>
<dbReference type="GO" id="GO:0005694">
    <property type="term" value="C:chromosome"/>
    <property type="evidence" value="ECO:0007669"/>
    <property type="project" value="UniProtKB-SubCell"/>
</dbReference>
<keyword evidence="6" id="KW-0158">Chromosome</keyword>
<dbReference type="Pfam" id="PF00856">
    <property type="entry name" value="SET"/>
    <property type="match status" value="1"/>
</dbReference>
<sequence length="854" mass="96309">MSTSSSSRASLSASPIDVPHTIPRLSTNSPGYTPNKSYSTPRTPDIKEEVIGAEIMVKTEPGKAPKLARSATRKVAFKPPVLYNDEPDKYDEATSSFQVIEDCTYSNKYLGWTESQYECECAEEWDPDTQENNACSESSNCINRLTKVECEADCHCQNQRFKQKQWADVSVFKTEKKGYGLRANTDLQPNDFIFEYIGEVIDEQKFRRRTRQYNDEGIKHFYFMSLSKDAFIDATKKGNLGRFCNHSCNPNCFVDKWIVGEKVRMGIFAQRAIRQGEELVFNYNVDRYGADPQECFCGEPNCTRYIGGKTQTDRATKLSNATIEALGIEGFDDWEDAIPKKIKAPKKRKTEEDDEEYVSNVEPKSLDEDSVTKVMAVLMQCKEKWIAAKLLGRIQDAASDDQVMNRVVRMHGYRILKTALSNFLEDDNVCLQVLDVLSKLPRLTKNKIQDSGIEETVGKLTTHTDEVVSSQATQILDTWSKLTIAYRIPRVKRDPNTVTVRTDRPDRRDAQERSGSPPRTKSPVAPTGPKSTMPQRTAPFFNASRPAFQSPRVTLPRGWFSAFDKDRKQTYFYTSDGRTSWDRPTQPAAVSAPQKPQQSKESILQAMVERITREEAARQAAAAAAAAESSRASEAVTPEEPMRREDNWRSYSEEKQKRIYENTLSPIIRHVINKYKHKLEREDIKRWGKEVSKKLVNSDFKNGRINNPYKISSKQEQGVKKFVTGFFDKAVIKYEEGKKKKEEKKARYLADKKAKAAASTASVATDSPALSTPAIASTEEDDVTLTDHEISDNEDGSNASKKRKRDIVADAKARLDEEALVKRAKTEDEDAPTPPPPPPPPMAIGAVDGKAEEG</sequence>
<feature type="domain" description="WW" evidence="18">
    <location>
        <begin position="553"/>
        <end position="586"/>
    </location>
</feature>
<dbReference type="PROSITE" id="PS51215">
    <property type="entry name" value="AWS"/>
    <property type="match status" value="1"/>
</dbReference>
<dbReference type="InterPro" id="IPR006560">
    <property type="entry name" value="AWS_dom"/>
</dbReference>
<evidence type="ECO:0000256" key="12">
    <source>
        <dbReference type="ARBA" id="ARBA00023163"/>
    </source>
</evidence>
<comment type="catalytic activity">
    <reaction evidence="15">
        <text>L-lysyl(36)-[histone H3] + 3 S-adenosyl-L-methionine = N(6),N(6),N(6)-trimethyl-L-lysyl(36)-[histone H3] + 3 S-adenosyl-L-homocysteine + 3 H(+)</text>
        <dbReference type="Rhea" id="RHEA:60324"/>
        <dbReference type="Rhea" id="RHEA-COMP:9785"/>
        <dbReference type="Rhea" id="RHEA-COMP:15536"/>
        <dbReference type="ChEBI" id="CHEBI:15378"/>
        <dbReference type="ChEBI" id="CHEBI:29969"/>
        <dbReference type="ChEBI" id="CHEBI:57856"/>
        <dbReference type="ChEBI" id="CHEBI:59789"/>
        <dbReference type="ChEBI" id="CHEBI:61961"/>
        <dbReference type="EC" id="2.1.1.359"/>
    </reaction>
</comment>
<feature type="compositionally biased region" description="Pro residues" evidence="17">
    <location>
        <begin position="832"/>
        <end position="842"/>
    </location>
</feature>
<feature type="compositionally biased region" description="Low complexity" evidence="17">
    <location>
        <begin position="1"/>
        <end position="14"/>
    </location>
</feature>
<dbReference type="InterPro" id="IPR025788">
    <property type="entry name" value="Set2_fungi"/>
</dbReference>
<feature type="compositionally biased region" description="Low complexity" evidence="17">
    <location>
        <begin position="622"/>
        <end position="635"/>
    </location>
</feature>
<dbReference type="FunFam" id="1.10.1740.100:FF:000002">
    <property type="entry name" value="Histone-lysine N-methyltransferase"/>
    <property type="match status" value="1"/>
</dbReference>
<dbReference type="Proteomes" id="UP000799302">
    <property type="component" value="Unassembled WGS sequence"/>
</dbReference>
<name>A0A6A6UKX5_9PEZI</name>
<dbReference type="InterPro" id="IPR044437">
    <property type="entry name" value="SETD2/Set2_SET"/>
</dbReference>
<evidence type="ECO:0000259" key="20">
    <source>
        <dbReference type="PROSITE" id="PS50868"/>
    </source>
</evidence>
<dbReference type="InterPro" id="IPR013257">
    <property type="entry name" value="SRI"/>
</dbReference>
<dbReference type="PROSITE" id="PS51319">
    <property type="entry name" value="TFIIS_N"/>
    <property type="match status" value="1"/>
</dbReference>
<dbReference type="PROSITE" id="PS50868">
    <property type="entry name" value="POST_SET"/>
    <property type="match status" value="1"/>
</dbReference>
<evidence type="ECO:0000256" key="2">
    <source>
        <dbReference type="ARBA" id="ARBA00004123"/>
    </source>
</evidence>
<evidence type="ECO:0000256" key="7">
    <source>
        <dbReference type="ARBA" id="ARBA00022491"/>
    </source>
</evidence>
<dbReference type="InterPro" id="IPR001214">
    <property type="entry name" value="SET_dom"/>
</dbReference>
<evidence type="ECO:0000313" key="24">
    <source>
        <dbReference type="Proteomes" id="UP000799302"/>
    </source>
</evidence>
<dbReference type="GO" id="GO:0140955">
    <property type="term" value="F:histone H3K36 trimethyltransferase activity"/>
    <property type="evidence" value="ECO:0007669"/>
    <property type="project" value="UniProtKB-EC"/>
</dbReference>
<feature type="compositionally biased region" description="Low complexity" evidence="17">
    <location>
        <begin position="756"/>
        <end position="769"/>
    </location>
</feature>
<evidence type="ECO:0000256" key="10">
    <source>
        <dbReference type="ARBA" id="ARBA00022691"/>
    </source>
</evidence>
<dbReference type="InterPro" id="IPR046341">
    <property type="entry name" value="SET_dom_sf"/>
</dbReference>
<feature type="region of interest" description="Disordered" evidence="17">
    <location>
        <begin position="575"/>
        <end position="601"/>
    </location>
</feature>
<keyword evidence="24" id="KW-1185">Reference proteome</keyword>
<keyword evidence="9" id="KW-0808">Transferase</keyword>
<evidence type="ECO:0000256" key="14">
    <source>
        <dbReference type="ARBA" id="ARBA00030091"/>
    </source>
</evidence>
<dbReference type="GO" id="GO:0005634">
    <property type="term" value="C:nucleus"/>
    <property type="evidence" value="ECO:0007669"/>
    <property type="project" value="UniProtKB-SubCell"/>
</dbReference>
<keyword evidence="8" id="KW-0489">Methyltransferase</keyword>
<dbReference type="PROSITE" id="PS50020">
    <property type="entry name" value="WW_DOMAIN_2"/>
    <property type="match status" value="1"/>
</dbReference>
<feature type="domain" description="Post-SET" evidence="20">
    <location>
        <begin position="291"/>
        <end position="307"/>
    </location>
</feature>
<dbReference type="Pfam" id="PF08711">
    <property type="entry name" value="Med26"/>
    <property type="match status" value="1"/>
</dbReference>
<dbReference type="EC" id="2.1.1.359" evidence="4"/>
<dbReference type="EMBL" id="MU004232">
    <property type="protein sequence ID" value="KAF2672346.1"/>
    <property type="molecule type" value="Genomic_DNA"/>
</dbReference>
<dbReference type="SMART" id="SM00508">
    <property type="entry name" value="PostSET"/>
    <property type="match status" value="1"/>
</dbReference>
<evidence type="ECO:0000256" key="17">
    <source>
        <dbReference type="SAM" id="MobiDB-lite"/>
    </source>
</evidence>
<comment type="subcellular location">
    <subcellularLocation>
        <location evidence="3">Chromosome</location>
    </subcellularLocation>
    <subcellularLocation>
        <location evidence="2 16">Nucleus</location>
    </subcellularLocation>
</comment>